<gene>
    <name evidence="2" type="ORF">HMPREF9195_00448</name>
</gene>
<proteinExistence type="predicted"/>
<feature type="chain" id="PRO_5041699426" description="DUF4352 domain-containing protein" evidence="1">
    <location>
        <begin position="17"/>
        <end position="247"/>
    </location>
</feature>
<sequence length="247" mass="27052">MYKKLLCYLAAAMCFAACNTPNMGKKNNQGQDINSVTVNFFNESSFKVDIYRNINPSASDTSATPLVTVNAGATEKVKLPPSADQTIGDVFYLRYNVQLADTFTSGTGAPLYVQAKRDISNIAFVLKKDETYTKTISQPASGQLKFIHCYIKVQNTGSKSFQVLQGSSYLKKLGTEELNLASGQFGFYELNISDLETSETMQALKFFVTDSANTITVVPFLLERGKVYGFQCNGTDVSAPSVTDIAY</sequence>
<accession>A0AA87NNU6</accession>
<keyword evidence="1" id="KW-0732">Signal</keyword>
<evidence type="ECO:0000313" key="2">
    <source>
        <dbReference type="EMBL" id="EPF29744.1"/>
    </source>
</evidence>
<feature type="signal peptide" evidence="1">
    <location>
        <begin position="1"/>
        <end position="16"/>
    </location>
</feature>
<dbReference type="AlphaFoldDB" id="A0AA87NNU6"/>
<name>A0AA87NNU6_TREMD</name>
<dbReference type="RefSeq" id="WP_016522441.1">
    <property type="nucleotide sequence ID" value="NZ_KE332517.1"/>
</dbReference>
<evidence type="ECO:0000256" key="1">
    <source>
        <dbReference type="SAM" id="SignalP"/>
    </source>
</evidence>
<reference evidence="2 3" key="1">
    <citation type="submission" date="2013-04" db="EMBL/GenBank/DDBJ databases">
        <title>The Genome Sequence of Treponema medium ATCC 700293.</title>
        <authorList>
            <consortium name="The Broad Institute Genomics Platform"/>
            <person name="Earl A."/>
            <person name="Ward D."/>
            <person name="Feldgarden M."/>
            <person name="Gevers D."/>
            <person name="Leonetti C."/>
            <person name="Blanton J.M."/>
            <person name="Dewhirst F.E."/>
            <person name="Izard J."/>
            <person name="Walker B."/>
            <person name="Young S."/>
            <person name="Zeng Q."/>
            <person name="Gargeya S."/>
            <person name="Fitzgerald M."/>
            <person name="Haas B."/>
            <person name="Abouelleil A."/>
            <person name="Allen A.W."/>
            <person name="Alvarado L."/>
            <person name="Arachchi H.M."/>
            <person name="Berlin A.M."/>
            <person name="Chapman S.B."/>
            <person name="Gainer-Dewar J."/>
            <person name="Goldberg J."/>
            <person name="Griggs A."/>
            <person name="Gujja S."/>
            <person name="Hansen M."/>
            <person name="Howarth C."/>
            <person name="Imamovic A."/>
            <person name="Ireland A."/>
            <person name="Larimer J."/>
            <person name="McCowan C."/>
            <person name="Murphy C."/>
            <person name="Pearson M."/>
            <person name="Poon T.W."/>
            <person name="Priest M."/>
            <person name="Roberts A."/>
            <person name="Saif S."/>
            <person name="Shea T."/>
            <person name="Sisk P."/>
            <person name="Sykes S."/>
            <person name="Wortman J."/>
            <person name="Nusbaum C."/>
            <person name="Birren B."/>
        </authorList>
    </citation>
    <scope>NUCLEOTIDE SEQUENCE [LARGE SCALE GENOMIC DNA]</scope>
    <source>
        <strain evidence="2 3">ATCC 700293</strain>
    </source>
</reference>
<evidence type="ECO:0008006" key="4">
    <source>
        <dbReference type="Google" id="ProtNLM"/>
    </source>
</evidence>
<dbReference type="EMBL" id="ATFE01000003">
    <property type="protein sequence ID" value="EPF29744.1"/>
    <property type="molecule type" value="Genomic_DNA"/>
</dbReference>
<organism evidence="2 3">
    <name type="scientific">Treponema medium ATCC 700293</name>
    <dbReference type="NCBI Taxonomy" id="1125700"/>
    <lineage>
        <taxon>Bacteria</taxon>
        <taxon>Pseudomonadati</taxon>
        <taxon>Spirochaetota</taxon>
        <taxon>Spirochaetia</taxon>
        <taxon>Spirochaetales</taxon>
        <taxon>Treponemataceae</taxon>
        <taxon>Treponema</taxon>
    </lineage>
</organism>
<protein>
    <recommendedName>
        <fullName evidence="4">DUF4352 domain-containing protein</fullName>
    </recommendedName>
</protein>
<comment type="caution">
    <text evidence="2">The sequence shown here is derived from an EMBL/GenBank/DDBJ whole genome shotgun (WGS) entry which is preliminary data.</text>
</comment>
<evidence type="ECO:0000313" key="3">
    <source>
        <dbReference type="Proteomes" id="UP000014634"/>
    </source>
</evidence>
<dbReference type="Proteomes" id="UP000014634">
    <property type="component" value="Unassembled WGS sequence"/>
</dbReference>